<dbReference type="Proteomes" id="UP000886780">
    <property type="component" value="Unassembled WGS sequence"/>
</dbReference>
<keyword evidence="4" id="KW-1003">Cell membrane</keyword>
<dbReference type="InterPro" id="IPR003661">
    <property type="entry name" value="HisK_dim/P_dom"/>
</dbReference>
<evidence type="ECO:0000256" key="13">
    <source>
        <dbReference type="ARBA" id="ARBA00023136"/>
    </source>
</evidence>
<dbReference type="GO" id="GO:0005524">
    <property type="term" value="F:ATP binding"/>
    <property type="evidence" value="ECO:0007669"/>
    <property type="project" value="UniProtKB-KW"/>
</dbReference>
<dbReference type="PROSITE" id="PS50109">
    <property type="entry name" value="HIS_KIN"/>
    <property type="match status" value="1"/>
</dbReference>
<dbReference type="InterPro" id="IPR050398">
    <property type="entry name" value="HssS/ArlS-like"/>
</dbReference>
<keyword evidence="9 17" id="KW-0418">Kinase</keyword>
<evidence type="ECO:0000256" key="12">
    <source>
        <dbReference type="ARBA" id="ARBA00023012"/>
    </source>
</evidence>
<dbReference type="GO" id="GO:0005886">
    <property type="term" value="C:plasma membrane"/>
    <property type="evidence" value="ECO:0007669"/>
    <property type="project" value="UniProtKB-SubCell"/>
</dbReference>
<evidence type="ECO:0000256" key="6">
    <source>
        <dbReference type="ARBA" id="ARBA00022679"/>
    </source>
</evidence>
<evidence type="ECO:0000256" key="4">
    <source>
        <dbReference type="ARBA" id="ARBA00022475"/>
    </source>
</evidence>
<feature type="transmembrane region" description="Helical" evidence="15">
    <location>
        <begin position="446"/>
        <end position="468"/>
    </location>
</feature>
<keyword evidence="7 15" id="KW-0812">Transmembrane</keyword>
<dbReference type="AlphaFoldDB" id="A0A9D2AX59"/>
<evidence type="ECO:0000256" key="9">
    <source>
        <dbReference type="ARBA" id="ARBA00022777"/>
    </source>
</evidence>
<dbReference type="PANTHER" id="PTHR45528:SF1">
    <property type="entry name" value="SENSOR HISTIDINE KINASE CPXA"/>
    <property type="match status" value="1"/>
</dbReference>
<dbReference type="Gene3D" id="3.30.565.10">
    <property type="entry name" value="Histidine kinase-like ATPase, C-terminal domain"/>
    <property type="match status" value="1"/>
</dbReference>
<dbReference type="InterPro" id="IPR036097">
    <property type="entry name" value="HisK_dim/P_sf"/>
</dbReference>
<evidence type="ECO:0000256" key="2">
    <source>
        <dbReference type="ARBA" id="ARBA00004651"/>
    </source>
</evidence>
<feature type="transmembrane region" description="Helical" evidence="15">
    <location>
        <begin position="356"/>
        <end position="375"/>
    </location>
</feature>
<feature type="coiled-coil region" evidence="14">
    <location>
        <begin position="565"/>
        <end position="592"/>
    </location>
</feature>
<reference evidence="17" key="1">
    <citation type="journal article" date="2021" name="PeerJ">
        <title>Extensive microbial diversity within the chicken gut microbiome revealed by metagenomics and culture.</title>
        <authorList>
            <person name="Gilroy R."/>
            <person name="Ravi A."/>
            <person name="Getino M."/>
            <person name="Pursley I."/>
            <person name="Horton D.L."/>
            <person name="Alikhan N.F."/>
            <person name="Baker D."/>
            <person name="Gharbi K."/>
            <person name="Hall N."/>
            <person name="Watson M."/>
            <person name="Adriaenssens E.M."/>
            <person name="Foster-Nyarko E."/>
            <person name="Jarju S."/>
            <person name="Secka A."/>
            <person name="Antonio M."/>
            <person name="Oren A."/>
            <person name="Chaudhuri R.R."/>
            <person name="La Ragione R."/>
            <person name="Hildebrand F."/>
            <person name="Pallen M.J."/>
        </authorList>
    </citation>
    <scope>NUCLEOTIDE SEQUENCE</scope>
    <source>
        <strain evidence="17">ChiGjej4B4-12881</strain>
    </source>
</reference>
<evidence type="ECO:0000256" key="1">
    <source>
        <dbReference type="ARBA" id="ARBA00000085"/>
    </source>
</evidence>
<dbReference type="InterPro" id="IPR036890">
    <property type="entry name" value="HATPase_C_sf"/>
</dbReference>
<dbReference type="Pfam" id="PF00512">
    <property type="entry name" value="HisKA"/>
    <property type="match status" value="1"/>
</dbReference>
<evidence type="ECO:0000259" key="16">
    <source>
        <dbReference type="PROSITE" id="PS50109"/>
    </source>
</evidence>
<gene>
    <name evidence="17" type="ORF">IAA28_10405</name>
</gene>
<evidence type="ECO:0000256" key="5">
    <source>
        <dbReference type="ARBA" id="ARBA00022553"/>
    </source>
</evidence>
<accession>A0A9D2AX59</accession>
<dbReference type="SMART" id="SM00387">
    <property type="entry name" value="HATPase_c"/>
    <property type="match status" value="1"/>
</dbReference>
<dbReference type="SUPFAM" id="SSF55874">
    <property type="entry name" value="ATPase domain of HSP90 chaperone/DNA topoisomerase II/histidine kinase"/>
    <property type="match status" value="1"/>
</dbReference>
<dbReference type="Pfam" id="PF02518">
    <property type="entry name" value="HATPase_c"/>
    <property type="match status" value="1"/>
</dbReference>
<dbReference type="EC" id="2.7.13.3" evidence="3"/>
<dbReference type="InterPro" id="IPR005467">
    <property type="entry name" value="His_kinase_dom"/>
</dbReference>
<dbReference type="PANTHER" id="PTHR45528">
    <property type="entry name" value="SENSOR HISTIDINE KINASE CPXA"/>
    <property type="match status" value="1"/>
</dbReference>
<evidence type="ECO:0000313" key="17">
    <source>
        <dbReference type="EMBL" id="HIX53200.1"/>
    </source>
</evidence>
<feature type="transmembrane region" description="Helical" evidence="15">
    <location>
        <begin position="326"/>
        <end position="344"/>
    </location>
</feature>
<dbReference type="InterPro" id="IPR003594">
    <property type="entry name" value="HATPase_dom"/>
</dbReference>
<keyword evidence="6" id="KW-0808">Transferase</keyword>
<dbReference type="SUPFAM" id="SSF47384">
    <property type="entry name" value="Homodimeric domain of signal transducing histidine kinase"/>
    <property type="match status" value="1"/>
</dbReference>
<keyword evidence="11 15" id="KW-1133">Transmembrane helix</keyword>
<evidence type="ECO:0000256" key="8">
    <source>
        <dbReference type="ARBA" id="ARBA00022741"/>
    </source>
</evidence>
<feature type="transmembrane region" description="Helical" evidence="15">
    <location>
        <begin position="282"/>
        <end position="306"/>
    </location>
</feature>
<evidence type="ECO:0000256" key="10">
    <source>
        <dbReference type="ARBA" id="ARBA00022840"/>
    </source>
</evidence>
<keyword evidence="12" id="KW-0902">Two-component regulatory system</keyword>
<comment type="caution">
    <text evidence="17">The sequence shown here is derived from an EMBL/GenBank/DDBJ whole genome shotgun (WGS) entry which is preliminary data.</text>
</comment>
<evidence type="ECO:0000313" key="18">
    <source>
        <dbReference type="Proteomes" id="UP000886780"/>
    </source>
</evidence>
<protein>
    <recommendedName>
        <fullName evidence="3">histidine kinase</fullName>
        <ecNumber evidence="3">2.7.13.3</ecNumber>
    </recommendedName>
</protein>
<dbReference type="GO" id="GO:0000155">
    <property type="term" value="F:phosphorelay sensor kinase activity"/>
    <property type="evidence" value="ECO:0007669"/>
    <property type="project" value="InterPro"/>
</dbReference>
<name>A0A9D2AX59_9FIRM</name>
<evidence type="ECO:0000256" key="15">
    <source>
        <dbReference type="SAM" id="Phobius"/>
    </source>
</evidence>
<organism evidence="17 18">
    <name type="scientific">Candidatus Lachnoclostridium stercoripullorum</name>
    <dbReference type="NCBI Taxonomy" id="2838635"/>
    <lineage>
        <taxon>Bacteria</taxon>
        <taxon>Bacillati</taxon>
        <taxon>Bacillota</taxon>
        <taxon>Clostridia</taxon>
        <taxon>Lachnospirales</taxon>
        <taxon>Lachnospiraceae</taxon>
    </lineage>
</organism>
<evidence type="ECO:0000256" key="7">
    <source>
        <dbReference type="ARBA" id="ARBA00022692"/>
    </source>
</evidence>
<evidence type="ECO:0000256" key="14">
    <source>
        <dbReference type="SAM" id="Coils"/>
    </source>
</evidence>
<evidence type="ECO:0000256" key="3">
    <source>
        <dbReference type="ARBA" id="ARBA00012438"/>
    </source>
</evidence>
<feature type="transmembrane region" description="Helical" evidence="15">
    <location>
        <begin position="410"/>
        <end position="434"/>
    </location>
</feature>
<reference evidence="17" key="2">
    <citation type="submission" date="2021-04" db="EMBL/GenBank/DDBJ databases">
        <authorList>
            <person name="Gilroy R."/>
        </authorList>
    </citation>
    <scope>NUCLEOTIDE SEQUENCE</scope>
    <source>
        <strain evidence="17">ChiGjej4B4-12881</strain>
    </source>
</reference>
<keyword evidence="10" id="KW-0067">ATP-binding</keyword>
<dbReference type="SMART" id="SM00388">
    <property type="entry name" value="HisKA"/>
    <property type="match status" value="1"/>
</dbReference>
<comment type="catalytic activity">
    <reaction evidence="1">
        <text>ATP + protein L-histidine = ADP + protein N-phospho-L-histidine.</text>
        <dbReference type="EC" id="2.7.13.3"/>
    </reaction>
</comment>
<evidence type="ECO:0000256" key="11">
    <source>
        <dbReference type="ARBA" id="ARBA00022989"/>
    </source>
</evidence>
<dbReference type="Gene3D" id="1.10.287.130">
    <property type="match status" value="1"/>
</dbReference>
<keyword evidence="14" id="KW-0175">Coiled coil</keyword>
<comment type="subcellular location">
    <subcellularLocation>
        <location evidence="2">Cell membrane</location>
        <topology evidence="2">Multi-pass membrane protein</topology>
    </subcellularLocation>
</comment>
<keyword evidence="8" id="KW-0547">Nucleotide-binding</keyword>
<proteinExistence type="predicted"/>
<feature type="domain" description="Histidine kinase" evidence="16">
    <location>
        <begin position="536"/>
        <end position="750"/>
    </location>
</feature>
<keyword evidence="5" id="KW-0597">Phosphoprotein</keyword>
<dbReference type="EMBL" id="DXEU01000189">
    <property type="protein sequence ID" value="HIX53200.1"/>
    <property type="molecule type" value="Genomic_DNA"/>
</dbReference>
<dbReference type="CDD" id="cd00082">
    <property type="entry name" value="HisKA"/>
    <property type="match status" value="1"/>
</dbReference>
<sequence>MKKFTALLLHLAFLAVAVLGLSLMYLNYNYGRGIHLFSDSVYEDSDLFRAQLEKDINRIFDYVNYKDVFETDGQLDYNKKMVGVSYTSGIESQSITYTLDELIRYGKSLGYYLNSDYEVVRTEVEESHHQEENFVVDWRVYMPSDNYSEPGDAYSTLEGLSLEIMTRLGSYLSTYNNLIAQPSNLAFQVCYNRSESDQNMYTNVPDLGPEDICSMGKYCYLDGTTLAPDTNISVLPTNISQVAESSNAYDNNNYYVAIGLDTSYPHEDAYSQGMDSFQNMRVMYVGGIFCILTGAVGMILTLCRLLAGERKAPLNYYDALSTESSVVLTIACCLLAVFLSYRVFSKLLHLVVQVDFWSYTDKLVAAVCIYFLLLWEAASLMRRYGAKTLWTNSIFKNARKFLDLYFSQKTLTVVVAFVYFCFLGANIAVISGIYLSLYHGHGPLKYIVSILLAVALAVLDLWGFHYMFHNAWERDMISDAIRHLSTGDTAYQIDTDLFSGKERDLADSLNNISHGLADALSEQVKSERLKADLITNVSHDIKTPLTSIINYVDLIKREHIQDPKIQSYLDVLEQKSQRLKNLTEDLVEASKASSGNLKLEISDLNFTELVQQTNGEFEEKFALRRLELVTQIPEKRLIIEADGRRLWRILENLYNNAYKYAMEGSRIYVDLTSSEDMAVFTIKNVSESPLNIDASELTERFVRGDVARTTEGSGLGLSIAKNLTTLQKGTFDIVIDGDLFKVLVAFPLKQPEEPAIPESAPPSDGGSAS</sequence>
<keyword evidence="13 15" id="KW-0472">Membrane</keyword>